<name>A0A6C0KVL9_9ZZZZ</name>
<evidence type="ECO:0000313" key="1">
    <source>
        <dbReference type="EMBL" id="QHU21291.1"/>
    </source>
</evidence>
<protein>
    <submittedName>
        <fullName evidence="1">Uncharacterized protein</fullName>
    </submittedName>
</protein>
<organism evidence="1">
    <name type="scientific">viral metagenome</name>
    <dbReference type="NCBI Taxonomy" id="1070528"/>
    <lineage>
        <taxon>unclassified sequences</taxon>
        <taxon>metagenomes</taxon>
        <taxon>organismal metagenomes</taxon>
    </lineage>
</organism>
<dbReference type="EMBL" id="MN740989">
    <property type="protein sequence ID" value="QHU21291.1"/>
    <property type="molecule type" value="Genomic_DNA"/>
</dbReference>
<accession>A0A6C0KVL9</accession>
<reference evidence="1" key="1">
    <citation type="journal article" date="2020" name="Nature">
        <title>Giant virus diversity and host interactions through global metagenomics.</title>
        <authorList>
            <person name="Schulz F."/>
            <person name="Roux S."/>
            <person name="Paez-Espino D."/>
            <person name="Jungbluth S."/>
            <person name="Walsh D.A."/>
            <person name="Denef V.J."/>
            <person name="McMahon K.D."/>
            <person name="Konstantinidis K.T."/>
            <person name="Eloe-Fadrosh E.A."/>
            <person name="Kyrpides N.C."/>
            <person name="Woyke T."/>
        </authorList>
    </citation>
    <scope>NUCLEOTIDE SEQUENCE</scope>
    <source>
        <strain evidence="1">GVMAG-S-3300013094-109</strain>
    </source>
</reference>
<sequence length="60" mass="7258">MQPSALLYFLSQNEIKELRGQYAIGFRDFQEQNHYHYSIAISSNLLQFNLNTQQYVFLYY</sequence>
<dbReference type="AlphaFoldDB" id="A0A6C0KVL9"/>
<proteinExistence type="predicted"/>